<accession>A0A7J6U490</accession>
<evidence type="ECO:0000256" key="1">
    <source>
        <dbReference type="SAM" id="SignalP"/>
    </source>
</evidence>
<feature type="non-terminal residue" evidence="2">
    <location>
        <position position="245"/>
    </location>
</feature>
<protein>
    <submittedName>
        <fullName evidence="2">Uncharacterized protein</fullName>
    </submittedName>
</protein>
<keyword evidence="1" id="KW-0732">Signal</keyword>
<evidence type="ECO:0000313" key="2">
    <source>
        <dbReference type="EMBL" id="KAF4751640.1"/>
    </source>
</evidence>
<keyword evidence="3" id="KW-1185">Reference proteome</keyword>
<sequence length="245" mass="27650">MVSSFVTLLWAAATTMGVAIPRLKDGYYVYRFKKLAIEVALDISTDRAALEVNCGGGYRTAWFELSRSEEDSAVIHRFPDASRDTHTYGHLLAGVKVSCGHIIAIESPDLRELVLEKKGRIRSRLGGEEITLVKVGKFRWSPLIPGKFISDSPLSPIKQQFDILSNGNVYVRLGCNGGGYTDFMKYRLSQKNARRVYKLTRAPSGPSVGRLLKRFKAVCPFIWSEDNNYRKQLKSVRFVHEEEDL</sequence>
<reference evidence="2 3" key="1">
    <citation type="submission" date="2020-04" db="EMBL/GenBank/DDBJ databases">
        <title>Perkinsus olseni comparative genomics.</title>
        <authorList>
            <person name="Bogema D.R."/>
        </authorList>
    </citation>
    <scope>NUCLEOTIDE SEQUENCE [LARGE SCALE GENOMIC DNA]</scope>
    <source>
        <strain evidence="2 3">ATCC PRA-207</strain>
    </source>
</reference>
<feature type="chain" id="PRO_5029526094" evidence="1">
    <location>
        <begin position="18"/>
        <end position="245"/>
    </location>
</feature>
<dbReference type="EMBL" id="JABANO010006537">
    <property type="protein sequence ID" value="KAF4751640.1"/>
    <property type="molecule type" value="Genomic_DNA"/>
</dbReference>
<feature type="signal peptide" evidence="1">
    <location>
        <begin position="1"/>
        <end position="17"/>
    </location>
</feature>
<proteinExistence type="predicted"/>
<gene>
    <name evidence="2" type="ORF">FOZ63_006761</name>
</gene>
<dbReference type="AlphaFoldDB" id="A0A7J6U490"/>
<organism evidence="2 3">
    <name type="scientific">Perkinsus olseni</name>
    <name type="common">Perkinsus atlanticus</name>
    <dbReference type="NCBI Taxonomy" id="32597"/>
    <lineage>
        <taxon>Eukaryota</taxon>
        <taxon>Sar</taxon>
        <taxon>Alveolata</taxon>
        <taxon>Perkinsozoa</taxon>
        <taxon>Perkinsea</taxon>
        <taxon>Perkinsida</taxon>
        <taxon>Perkinsidae</taxon>
        <taxon>Perkinsus</taxon>
    </lineage>
</organism>
<comment type="caution">
    <text evidence="2">The sequence shown here is derived from an EMBL/GenBank/DDBJ whole genome shotgun (WGS) entry which is preliminary data.</text>
</comment>
<name>A0A7J6U490_PEROL</name>
<dbReference type="Proteomes" id="UP000553632">
    <property type="component" value="Unassembled WGS sequence"/>
</dbReference>
<evidence type="ECO:0000313" key="3">
    <source>
        <dbReference type="Proteomes" id="UP000553632"/>
    </source>
</evidence>